<dbReference type="PROSITE" id="PS50956">
    <property type="entry name" value="HTH_ASNC_2"/>
    <property type="match status" value="1"/>
</dbReference>
<dbReference type="Pfam" id="PF13412">
    <property type="entry name" value="HTH_24"/>
    <property type="match status" value="1"/>
</dbReference>
<dbReference type="InterPro" id="IPR011008">
    <property type="entry name" value="Dimeric_a/b-barrel"/>
</dbReference>
<dbReference type="SUPFAM" id="SSF46785">
    <property type="entry name" value="Winged helix' DNA-binding domain"/>
    <property type="match status" value="1"/>
</dbReference>
<proteinExistence type="predicted"/>
<evidence type="ECO:0000256" key="3">
    <source>
        <dbReference type="ARBA" id="ARBA00023163"/>
    </source>
</evidence>
<dbReference type="InterPro" id="IPR000485">
    <property type="entry name" value="AsnC-type_HTH_dom"/>
</dbReference>
<dbReference type="SUPFAM" id="SSF54909">
    <property type="entry name" value="Dimeric alpha+beta barrel"/>
    <property type="match status" value="1"/>
</dbReference>
<keyword evidence="6" id="KW-1185">Reference proteome</keyword>
<dbReference type="Pfam" id="PF01037">
    <property type="entry name" value="AsnC_trans_reg"/>
    <property type="match status" value="1"/>
</dbReference>
<keyword evidence="3" id="KW-0804">Transcription</keyword>
<dbReference type="RefSeq" id="WP_212700830.1">
    <property type="nucleotide sequence ID" value="NZ_JADMKU010000006.1"/>
</dbReference>
<dbReference type="InterPro" id="IPR019887">
    <property type="entry name" value="Tscrpt_reg_AsnC/Lrp_C"/>
</dbReference>
<dbReference type="EMBL" id="JADMKU010000006">
    <property type="protein sequence ID" value="MBR9651313.1"/>
    <property type="molecule type" value="Genomic_DNA"/>
</dbReference>
<dbReference type="PRINTS" id="PR00033">
    <property type="entry name" value="HTHASNC"/>
</dbReference>
<dbReference type="Gene3D" id="3.30.70.920">
    <property type="match status" value="1"/>
</dbReference>
<accession>A0ABS5HRY9</accession>
<reference evidence="5 6" key="1">
    <citation type="journal article" date="2021" name="Arch. Microbiol.">
        <title>Thalassobius aquimarinus sp. nov., isolated from the Sea of Japan seashore.</title>
        <authorList>
            <person name="Kurilenko V.V."/>
            <person name="Romanenko L.A."/>
            <person name="Chernysheva N.Y."/>
            <person name="Velansky P.V."/>
            <person name="Tekutyeva L.A."/>
            <person name="Isaeva M.P."/>
            <person name="Mikhailov V.V."/>
        </authorList>
    </citation>
    <scope>NUCLEOTIDE SEQUENCE [LARGE SCALE GENOMIC DNA]</scope>
    <source>
        <strain evidence="5 6">KMM 8518</strain>
    </source>
</reference>
<organism evidence="5 6">
    <name type="scientific">Thalassovita aquimarina</name>
    <dbReference type="NCBI Taxonomy" id="2785917"/>
    <lineage>
        <taxon>Bacteria</taxon>
        <taxon>Pseudomonadati</taxon>
        <taxon>Pseudomonadota</taxon>
        <taxon>Alphaproteobacteria</taxon>
        <taxon>Rhodobacterales</taxon>
        <taxon>Roseobacteraceae</taxon>
        <taxon>Thalassovita</taxon>
    </lineage>
</organism>
<dbReference type="CDD" id="cd00090">
    <property type="entry name" value="HTH_ARSR"/>
    <property type="match status" value="1"/>
</dbReference>
<sequence>MKKTGLDATDIRILSAVQSHGQISKSRLAEIVNLSPTPCWERLNRLKAAGFITGYRADIALNKLCDFTTVIVTVSLAHHRKADFDRFESHVRTLDEIVECMATGGGMDYVMKVISPTLTTFQELLNKLFSAEVEVDRYMTYIAVRQVKTGHPNLAKLLARQA</sequence>
<dbReference type="Gene3D" id="1.10.10.10">
    <property type="entry name" value="Winged helix-like DNA-binding domain superfamily/Winged helix DNA-binding domain"/>
    <property type="match status" value="1"/>
</dbReference>
<comment type="caution">
    <text evidence="5">The sequence shown here is derived from an EMBL/GenBank/DDBJ whole genome shotgun (WGS) entry which is preliminary data.</text>
</comment>
<dbReference type="PANTHER" id="PTHR30154">
    <property type="entry name" value="LEUCINE-RESPONSIVE REGULATORY PROTEIN"/>
    <property type="match status" value="1"/>
</dbReference>
<dbReference type="SMART" id="SM00344">
    <property type="entry name" value="HTH_ASNC"/>
    <property type="match status" value="1"/>
</dbReference>
<dbReference type="Proteomes" id="UP001195941">
    <property type="component" value="Unassembled WGS sequence"/>
</dbReference>
<keyword evidence="1" id="KW-0805">Transcription regulation</keyword>
<evidence type="ECO:0000256" key="1">
    <source>
        <dbReference type="ARBA" id="ARBA00023015"/>
    </source>
</evidence>
<keyword evidence="2" id="KW-0238">DNA-binding</keyword>
<dbReference type="InterPro" id="IPR019888">
    <property type="entry name" value="Tscrpt_reg_AsnC-like"/>
</dbReference>
<evidence type="ECO:0000259" key="4">
    <source>
        <dbReference type="PROSITE" id="PS50956"/>
    </source>
</evidence>
<dbReference type="PANTHER" id="PTHR30154:SF34">
    <property type="entry name" value="TRANSCRIPTIONAL REGULATOR AZLB"/>
    <property type="match status" value="1"/>
</dbReference>
<protein>
    <submittedName>
        <fullName evidence="5">Lrp/AsnC family transcriptional regulator</fullName>
    </submittedName>
</protein>
<gene>
    <name evidence="5" type="ORF">IT775_09280</name>
</gene>
<dbReference type="InterPro" id="IPR036388">
    <property type="entry name" value="WH-like_DNA-bd_sf"/>
</dbReference>
<feature type="domain" description="HTH asnC-type" evidence="4">
    <location>
        <begin position="6"/>
        <end position="68"/>
    </location>
</feature>
<evidence type="ECO:0000313" key="6">
    <source>
        <dbReference type="Proteomes" id="UP001195941"/>
    </source>
</evidence>
<name>A0ABS5HRY9_9RHOB</name>
<evidence type="ECO:0000313" key="5">
    <source>
        <dbReference type="EMBL" id="MBR9651313.1"/>
    </source>
</evidence>
<dbReference type="InterPro" id="IPR036390">
    <property type="entry name" value="WH_DNA-bd_sf"/>
</dbReference>
<dbReference type="InterPro" id="IPR011991">
    <property type="entry name" value="ArsR-like_HTH"/>
</dbReference>
<evidence type="ECO:0000256" key="2">
    <source>
        <dbReference type="ARBA" id="ARBA00023125"/>
    </source>
</evidence>